<evidence type="ECO:0000256" key="6">
    <source>
        <dbReference type="RuleBase" id="RU361277"/>
    </source>
</evidence>
<dbReference type="Gene3D" id="3.40.50.720">
    <property type="entry name" value="NAD(P)-binding Rossmann-like Domain"/>
    <property type="match status" value="1"/>
</dbReference>
<dbReference type="SMART" id="SM00829">
    <property type="entry name" value="PKS_ER"/>
    <property type="match status" value="1"/>
</dbReference>
<dbReference type="OrthoDB" id="9797931at2"/>
<accession>A0A3L7IX44</accession>
<dbReference type="Proteomes" id="UP000282460">
    <property type="component" value="Unassembled WGS sequence"/>
</dbReference>
<evidence type="ECO:0000313" key="8">
    <source>
        <dbReference type="EMBL" id="RLQ82816.1"/>
    </source>
</evidence>
<evidence type="ECO:0000256" key="3">
    <source>
        <dbReference type="ARBA" id="ARBA00022723"/>
    </source>
</evidence>
<dbReference type="InterPro" id="IPR013154">
    <property type="entry name" value="ADH-like_N"/>
</dbReference>
<dbReference type="InterPro" id="IPR002328">
    <property type="entry name" value="ADH_Zn_CS"/>
</dbReference>
<dbReference type="PROSITE" id="PS00059">
    <property type="entry name" value="ADH_ZINC"/>
    <property type="match status" value="1"/>
</dbReference>
<keyword evidence="3 6" id="KW-0479">Metal-binding</keyword>
<proteinExistence type="inferred from homology"/>
<evidence type="ECO:0000256" key="2">
    <source>
        <dbReference type="ARBA" id="ARBA00008072"/>
    </source>
</evidence>
<dbReference type="InterPro" id="IPR011032">
    <property type="entry name" value="GroES-like_sf"/>
</dbReference>
<dbReference type="GO" id="GO:0016491">
    <property type="term" value="F:oxidoreductase activity"/>
    <property type="evidence" value="ECO:0007669"/>
    <property type="project" value="UniProtKB-KW"/>
</dbReference>
<dbReference type="EMBL" id="RCWJ01000003">
    <property type="protein sequence ID" value="RLQ82816.1"/>
    <property type="molecule type" value="Genomic_DNA"/>
</dbReference>
<dbReference type="Gene3D" id="3.90.180.10">
    <property type="entry name" value="Medium-chain alcohol dehydrogenases, catalytic domain"/>
    <property type="match status" value="1"/>
</dbReference>
<dbReference type="InterPro" id="IPR020843">
    <property type="entry name" value="ER"/>
</dbReference>
<comment type="cofactor">
    <cofactor evidence="1 6">
        <name>Zn(2+)</name>
        <dbReference type="ChEBI" id="CHEBI:29105"/>
    </cofactor>
</comment>
<dbReference type="Pfam" id="PF00107">
    <property type="entry name" value="ADH_zinc_N"/>
    <property type="match status" value="1"/>
</dbReference>
<evidence type="ECO:0000313" key="9">
    <source>
        <dbReference type="Proteomes" id="UP000282460"/>
    </source>
</evidence>
<keyword evidence="5" id="KW-0560">Oxidoreductase</keyword>
<dbReference type="Pfam" id="PF08240">
    <property type="entry name" value="ADH_N"/>
    <property type="match status" value="1"/>
</dbReference>
<evidence type="ECO:0000259" key="7">
    <source>
        <dbReference type="SMART" id="SM00829"/>
    </source>
</evidence>
<keyword evidence="9" id="KW-1185">Reference proteome</keyword>
<dbReference type="PANTHER" id="PTHR43161:SF9">
    <property type="entry name" value="SORBITOL DEHYDROGENASE"/>
    <property type="match status" value="1"/>
</dbReference>
<evidence type="ECO:0000256" key="4">
    <source>
        <dbReference type="ARBA" id="ARBA00022833"/>
    </source>
</evidence>
<evidence type="ECO:0000256" key="5">
    <source>
        <dbReference type="ARBA" id="ARBA00023002"/>
    </source>
</evidence>
<protein>
    <submittedName>
        <fullName evidence="8">L-idonate 5-dehydrogenase</fullName>
    </submittedName>
</protein>
<organism evidence="8 9">
    <name type="scientific">Mycetocola zhadangensis</name>
    <dbReference type="NCBI Taxonomy" id="1164595"/>
    <lineage>
        <taxon>Bacteria</taxon>
        <taxon>Bacillati</taxon>
        <taxon>Actinomycetota</taxon>
        <taxon>Actinomycetes</taxon>
        <taxon>Micrococcales</taxon>
        <taxon>Microbacteriaceae</taxon>
        <taxon>Mycetocola</taxon>
    </lineage>
</organism>
<dbReference type="InterPro" id="IPR036291">
    <property type="entry name" value="NAD(P)-bd_dom_sf"/>
</dbReference>
<sequence length="338" mass="34898">MRVLELQAAGDLRLSHRDSPAVPADGVLIRVAWAGICGSDTSYWKSGRSGSAVQTHPFVLGHELSGTVIAVGDAVTSVRLGTAVTVHPASTTGPLPTRLADRPNLHPQLSYLGSAAVSPHRDGAFAEEIVVHESQVRAIPAGLSKRRAALAEPLAVALHAVSRAGDVAGQSVLVSGCGPVGALTIIALRAGGATEITAIDPAPSARERALRVGADRVFDVGEDLPGEYPIGMEASGAGASLAHLLRTVAVGGIIVQVGNLPLDPISMPLGLLVSRELELRGSYRFNDEMDRALAVLAETPAADELITHTFPLDQATEAFATASTGESSCKVLLEFDGS</sequence>
<keyword evidence="4 6" id="KW-0862">Zinc</keyword>
<dbReference type="AlphaFoldDB" id="A0A3L7IX44"/>
<dbReference type="GO" id="GO:0008270">
    <property type="term" value="F:zinc ion binding"/>
    <property type="evidence" value="ECO:0007669"/>
    <property type="project" value="InterPro"/>
</dbReference>
<evidence type="ECO:0000256" key="1">
    <source>
        <dbReference type="ARBA" id="ARBA00001947"/>
    </source>
</evidence>
<dbReference type="PANTHER" id="PTHR43161">
    <property type="entry name" value="SORBITOL DEHYDROGENASE"/>
    <property type="match status" value="1"/>
</dbReference>
<reference evidence="8 9" key="1">
    <citation type="submission" date="2018-10" db="EMBL/GenBank/DDBJ databases">
        <authorList>
            <person name="Li J."/>
        </authorList>
    </citation>
    <scope>NUCLEOTIDE SEQUENCE [LARGE SCALE GENOMIC DNA]</scope>
    <source>
        <strain evidence="8 9">ZD1-4</strain>
    </source>
</reference>
<dbReference type="CDD" id="cd08232">
    <property type="entry name" value="idonate-5-DH"/>
    <property type="match status" value="1"/>
</dbReference>
<name>A0A3L7IX44_9MICO</name>
<dbReference type="InterPro" id="IPR013149">
    <property type="entry name" value="ADH-like_C"/>
</dbReference>
<comment type="caution">
    <text evidence="8">The sequence shown here is derived from an EMBL/GenBank/DDBJ whole genome shotgun (WGS) entry which is preliminary data.</text>
</comment>
<feature type="domain" description="Enoyl reductase (ER)" evidence="7">
    <location>
        <begin position="10"/>
        <end position="333"/>
    </location>
</feature>
<dbReference type="SUPFAM" id="SSF50129">
    <property type="entry name" value="GroES-like"/>
    <property type="match status" value="1"/>
</dbReference>
<gene>
    <name evidence="8" type="ORF">D9V28_11365</name>
</gene>
<dbReference type="SUPFAM" id="SSF51735">
    <property type="entry name" value="NAD(P)-binding Rossmann-fold domains"/>
    <property type="match status" value="1"/>
</dbReference>
<comment type="similarity">
    <text evidence="2 6">Belongs to the zinc-containing alcohol dehydrogenase family.</text>
</comment>